<protein>
    <recommendedName>
        <fullName evidence="1">HNH nuclease domain-containing protein</fullName>
    </recommendedName>
</protein>
<proteinExistence type="predicted"/>
<dbReference type="InterPro" id="IPR003615">
    <property type="entry name" value="HNH_nuc"/>
</dbReference>
<dbReference type="EMBL" id="JAPWDS010000003">
    <property type="protein sequence ID" value="KAJ5502908.1"/>
    <property type="molecule type" value="Genomic_DNA"/>
</dbReference>
<evidence type="ECO:0000313" key="3">
    <source>
        <dbReference type="Proteomes" id="UP001149954"/>
    </source>
</evidence>
<keyword evidence="3" id="KW-1185">Reference proteome</keyword>
<feature type="domain" description="HNH nuclease" evidence="1">
    <location>
        <begin position="187"/>
        <end position="276"/>
    </location>
</feature>
<sequence length="376" mass="42472">MTFEHELCKQQWGRDARTNTPTFCRSSFTWRLSTIYASYKNGKEKSISFTFQYATRRLARTSPPTAPRRLSTLSTDTADSLTSLEKDARVKIQAYENQSLRDETPVKKRLECIYHAGRTALARDVIEISSNRKLYDVFLNLFTGLAAPILIQSGRSTSITVASTLDQPKQRDPSFAAQPQLRDSYRCVITGQLNTGQWGREGEPGHVFHGPTEGAHIIPFAGVRSAKRYVKYLDFTIQVFPALPEILSAEEINTLRNGIILRDSVHTQFGKLTIALKPTGIKNEYEVKTYQRYPPADISAIPSDRRVRLLPNTEYEIPSPAILDAHWRMCEIFNASAMGEAIERHLRDWEELRGSECAVVREDGTTDLASLLDIAL</sequence>
<dbReference type="Proteomes" id="UP001149954">
    <property type="component" value="Unassembled WGS sequence"/>
</dbReference>
<reference evidence="2" key="1">
    <citation type="submission" date="2022-12" db="EMBL/GenBank/DDBJ databases">
        <authorList>
            <person name="Petersen C."/>
        </authorList>
    </citation>
    <scope>NUCLEOTIDE SEQUENCE</scope>
    <source>
        <strain evidence="2">IBT 29495</strain>
    </source>
</reference>
<dbReference type="AlphaFoldDB" id="A0A9X0C5G0"/>
<name>A0A9X0C5G0_9EURO</name>
<organism evidence="2 3">
    <name type="scientific">Penicillium fimorum</name>
    <dbReference type="NCBI Taxonomy" id="1882269"/>
    <lineage>
        <taxon>Eukaryota</taxon>
        <taxon>Fungi</taxon>
        <taxon>Dikarya</taxon>
        <taxon>Ascomycota</taxon>
        <taxon>Pezizomycotina</taxon>
        <taxon>Eurotiomycetes</taxon>
        <taxon>Eurotiomycetidae</taxon>
        <taxon>Eurotiales</taxon>
        <taxon>Aspergillaceae</taxon>
        <taxon>Penicillium</taxon>
    </lineage>
</organism>
<comment type="caution">
    <text evidence="2">The sequence shown here is derived from an EMBL/GenBank/DDBJ whole genome shotgun (WGS) entry which is preliminary data.</text>
</comment>
<evidence type="ECO:0000259" key="1">
    <source>
        <dbReference type="Pfam" id="PF13391"/>
    </source>
</evidence>
<reference evidence="2" key="2">
    <citation type="journal article" date="2023" name="IMA Fungus">
        <title>Comparative genomic study of the Penicillium genus elucidates a diverse pangenome and 15 lateral gene transfer events.</title>
        <authorList>
            <person name="Petersen C."/>
            <person name="Sorensen T."/>
            <person name="Nielsen M.R."/>
            <person name="Sondergaard T.E."/>
            <person name="Sorensen J.L."/>
            <person name="Fitzpatrick D.A."/>
            <person name="Frisvad J.C."/>
            <person name="Nielsen K.L."/>
        </authorList>
    </citation>
    <scope>NUCLEOTIDE SEQUENCE</scope>
    <source>
        <strain evidence="2">IBT 29495</strain>
    </source>
</reference>
<evidence type="ECO:0000313" key="2">
    <source>
        <dbReference type="EMBL" id="KAJ5502908.1"/>
    </source>
</evidence>
<dbReference type="OrthoDB" id="2104739at2759"/>
<accession>A0A9X0C5G0</accession>
<gene>
    <name evidence="2" type="ORF">N7463_005782</name>
</gene>
<dbReference type="Pfam" id="PF13391">
    <property type="entry name" value="HNH_2"/>
    <property type="match status" value="1"/>
</dbReference>